<dbReference type="Gene3D" id="3.90.180.10">
    <property type="entry name" value="Medium-chain alcohol dehydrogenases, catalytic domain"/>
    <property type="match status" value="1"/>
</dbReference>
<proteinExistence type="predicted"/>
<dbReference type="PANTHER" id="PTHR45348">
    <property type="entry name" value="HYPOTHETICAL OXIDOREDUCTASE (EUROFUNG)"/>
    <property type="match status" value="1"/>
</dbReference>
<dbReference type="InterPro" id="IPR020843">
    <property type="entry name" value="ER"/>
</dbReference>
<dbReference type="InParanoid" id="W4JPD1"/>
<dbReference type="Proteomes" id="UP000030671">
    <property type="component" value="Unassembled WGS sequence"/>
</dbReference>
<dbReference type="PANTHER" id="PTHR45348:SF2">
    <property type="entry name" value="ZINC-TYPE ALCOHOL DEHYDROGENASE-LIKE PROTEIN C2E1P3.01"/>
    <property type="match status" value="1"/>
</dbReference>
<dbReference type="SUPFAM" id="SSF51735">
    <property type="entry name" value="NAD(P)-binding Rossmann-fold domains"/>
    <property type="match status" value="1"/>
</dbReference>
<dbReference type="GeneID" id="20667737"/>
<dbReference type="RefSeq" id="XP_009552809.1">
    <property type="nucleotide sequence ID" value="XM_009554514.1"/>
</dbReference>
<dbReference type="EMBL" id="KI925466">
    <property type="protein sequence ID" value="ETW75388.1"/>
    <property type="molecule type" value="Genomic_DNA"/>
</dbReference>
<accession>W4JPD1</accession>
<evidence type="ECO:0000313" key="2">
    <source>
        <dbReference type="EMBL" id="ETW75388.1"/>
    </source>
</evidence>
<dbReference type="InterPro" id="IPR013154">
    <property type="entry name" value="ADH-like_N"/>
</dbReference>
<dbReference type="KEGG" id="hir:HETIRDRAFT_157553"/>
<dbReference type="Pfam" id="PF08240">
    <property type="entry name" value="ADH_N"/>
    <property type="match status" value="1"/>
</dbReference>
<dbReference type="AlphaFoldDB" id="W4JPD1"/>
<dbReference type="CDD" id="cd08249">
    <property type="entry name" value="enoyl_reductase_like"/>
    <property type="match status" value="1"/>
</dbReference>
<dbReference type="Gene3D" id="3.40.50.720">
    <property type="entry name" value="NAD(P)-binding Rossmann-like Domain"/>
    <property type="match status" value="1"/>
</dbReference>
<dbReference type="InterPro" id="IPR036291">
    <property type="entry name" value="NAD(P)-bd_dom_sf"/>
</dbReference>
<feature type="domain" description="Enoyl reductase (ER)" evidence="1">
    <location>
        <begin position="14"/>
        <end position="334"/>
    </location>
</feature>
<dbReference type="SMART" id="SM00829">
    <property type="entry name" value="PKS_ER"/>
    <property type="match status" value="1"/>
</dbReference>
<dbReference type="GO" id="GO:0016651">
    <property type="term" value="F:oxidoreductase activity, acting on NAD(P)H"/>
    <property type="evidence" value="ECO:0007669"/>
    <property type="project" value="InterPro"/>
</dbReference>
<protein>
    <submittedName>
        <fullName evidence="2">Quinone oxidoreductase 18</fullName>
    </submittedName>
</protein>
<dbReference type="InterPro" id="IPR011032">
    <property type="entry name" value="GroES-like_sf"/>
</dbReference>
<reference evidence="2 3" key="1">
    <citation type="journal article" date="2012" name="New Phytol.">
        <title>Insight into trade-off between wood decay and parasitism from the genome of a fungal forest pathogen.</title>
        <authorList>
            <person name="Olson A."/>
            <person name="Aerts A."/>
            <person name="Asiegbu F."/>
            <person name="Belbahri L."/>
            <person name="Bouzid O."/>
            <person name="Broberg A."/>
            <person name="Canback B."/>
            <person name="Coutinho P.M."/>
            <person name="Cullen D."/>
            <person name="Dalman K."/>
            <person name="Deflorio G."/>
            <person name="van Diepen L.T."/>
            <person name="Dunand C."/>
            <person name="Duplessis S."/>
            <person name="Durling M."/>
            <person name="Gonthier P."/>
            <person name="Grimwood J."/>
            <person name="Fossdal C.G."/>
            <person name="Hansson D."/>
            <person name="Henrissat B."/>
            <person name="Hietala A."/>
            <person name="Himmelstrand K."/>
            <person name="Hoffmeister D."/>
            <person name="Hogberg N."/>
            <person name="James T.Y."/>
            <person name="Karlsson M."/>
            <person name="Kohler A."/>
            <person name="Kues U."/>
            <person name="Lee Y.H."/>
            <person name="Lin Y.C."/>
            <person name="Lind M."/>
            <person name="Lindquist E."/>
            <person name="Lombard V."/>
            <person name="Lucas S."/>
            <person name="Lunden K."/>
            <person name="Morin E."/>
            <person name="Murat C."/>
            <person name="Park J."/>
            <person name="Raffaello T."/>
            <person name="Rouze P."/>
            <person name="Salamov A."/>
            <person name="Schmutz J."/>
            <person name="Solheim H."/>
            <person name="Stahlberg J."/>
            <person name="Velez H."/>
            <person name="de Vries R.P."/>
            <person name="Wiebenga A."/>
            <person name="Woodward S."/>
            <person name="Yakovlev I."/>
            <person name="Garbelotto M."/>
            <person name="Martin F."/>
            <person name="Grigoriev I.V."/>
            <person name="Stenlid J."/>
        </authorList>
    </citation>
    <scope>NUCLEOTIDE SEQUENCE [LARGE SCALE GENOMIC DNA]</scope>
    <source>
        <strain evidence="2 3">TC 32-1</strain>
    </source>
</reference>
<keyword evidence="3" id="KW-1185">Reference proteome</keyword>
<sequence length="349" mass="37457">MAPSKHLTAVVAEGGSTVVKEVDVPKLGPGQILVKVVAAAQNPTDWKTALWGKRYGSVSGCDFSGVIEELSSDVPASLRSVGDRVAGIVHGGVYPNGAFAEYLVVDAERVLHIPDSWSFEDAAQLGVGPYTAVQCLYQSHSFATPLAPTSTPTPLLIWGGATSVGQYVIQFAKLAGLHVIVTVSPKNFDLVKSLGADEVFDYNDPEVSKKIKLATGGKLAHAVDTISENDTPRQISEALSDDGGRVAALLFYKSPRPEVSINLTLAYDLLGKSYDFPFPWSPKTDEDRDRGKKFTQLLQQIIDTGKIKPNATLILPQGLASVAQGFEYQKTGKVSAQKITYRIADTPRL</sequence>
<gene>
    <name evidence="2" type="primary">qor18</name>
    <name evidence="2" type="ORF">HETIRDRAFT_157553</name>
</gene>
<dbReference type="eggNOG" id="KOG1198">
    <property type="taxonomic scope" value="Eukaryota"/>
</dbReference>
<dbReference type="Pfam" id="PF00107">
    <property type="entry name" value="ADH_zinc_N"/>
    <property type="match status" value="1"/>
</dbReference>
<evidence type="ECO:0000313" key="3">
    <source>
        <dbReference type="Proteomes" id="UP000030671"/>
    </source>
</evidence>
<evidence type="ECO:0000259" key="1">
    <source>
        <dbReference type="SMART" id="SM00829"/>
    </source>
</evidence>
<dbReference type="OrthoDB" id="10257049at2759"/>
<dbReference type="HOGENOM" id="CLU_026673_16_1_1"/>
<organism evidence="2 3">
    <name type="scientific">Heterobasidion irregulare (strain TC 32-1)</name>
    <dbReference type="NCBI Taxonomy" id="747525"/>
    <lineage>
        <taxon>Eukaryota</taxon>
        <taxon>Fungi</taxon>
        <taxon>Dikarya</taxon>
        <taxon>Basidiomycota</taxon>
        <taxon>Agaricomycotina</taxon>
        <taxon>Agaricomycetes</taxon>
        <taxon>Russulales</taxon>
        <taxon>Bondarzewiaceae</taxon>
        <taxon>Heterobasidion</taxon>
        <taxon>Heterobasidion annosum species complex</taxon>
    </lineage>
</organism>
<dbReference type="SUPFAM" id="SSF50129">
    <property type="entry name" value="GroES-like"/>
    <property type="match status" value="1"/>
</dbReference>
<dbReference type="InterPro" id="IPR047122">
    <property type="entry name" value="Trans-enoyl_RdTase-like"/>
</dbReference>
<name>W4JPD1_HETIT</name>
<dbReference type="InterPro" id="IPR013149">
    <property type="entry name" value="ADH-like_C"/>
</dbReference>